<dbReference type="NCBIfam" id="NF009967">
    <property type="entry name" value="PRK13430.1"/>
    <property type="match status" value="1"/>
</dbReference>
<dbReference type="NCBIfam" id="TIGR01145">
    <property type="entry name" value="ATP_synt_delta"/>
    <property type="match status" value="1"/>
</dbReference>
<proteinExistence type="inferred from homology"/>
<dbReference type="OrthoDB" id="5242917at2"/>
<evidence type="ECO:0000256" key="5">
    <source>
        <dbReference type="ARBA" id="ARBA00023136"/>
    </source>
</evidence>
<comment type="similarity">
    <text evidence="8">Belongs to the ATPase delta chain family.</text>
</comment>
<dbReference type="AlphaFoldDB" id="A0A1H0SNS7"/>
<evidence type="ECO:0000256" key="1">
    <source>
        <dbReference type="ARBA" id="ARBA00004370"/>
    </source>
</evidence>
<evidence type="ECO:0000256" key="4">
    <source>
        <dbReference type="ARBA" id="ARBA00023065"/>
    </source>
</evidence>
<organism evidence="9 10">
    <name type="scientific">Nakamurella panacisegetis</name>
    <dbReference type="NCBI Taxonomy" id="1090615"/>
    <lineage>
        <taxon>Bacteria</taxon>
        <taxon>Bacillati</taxon>
        <taxon>Actinomycetota</taxon>
        <taxon>Actinomycetes</taxon>
        <taxon>Nakamurellales</taxon>
        <taxon>Nakamurellaceae</taxon>
        <taxon>Nakamurella</taxon>
    </lineage>
</organism>
<keyword evidence="7 8" id="KW-0066">ATP synthesis</keyword>
<dbReference type="Gene3D" id="1.10.520.20">
    <property type="entry name" value="N-terminal domain of the delta subunit of the F1F0-ATP synthase"/>
    <property type="match status" value="1"/>
</dbReference>
<dbReference type="PANTHER" id="PTHR11910">
    <property type="entry name" value="ATP SYNTHASE DELTA CHAIN"/>
    <property type="match status" value="1"/>
</dbReference>
<reference evidence="9 10" key="1">
    <citation type="submission" date="2016-10" db="EMBL/GenBank/DDBJ databases">
        <authorList>
            <person name="de Groot N.N."/>
        </authorList>
    </citation>
    <scope>NUCLEOTIDE SEQUENCE [LARGE SCALE GENOMIC DNA]</scope>
    <source>
        <strain evidence="10">P4-7,KCTC 19426,CECT 7604</strain>
    </source>
</reference>
<dbReference type="InterPro" id="IPR000711">
    <property type="entry name" value="ATPase_OSCP/dsu"/>
</dbReference>
<evidence type="ECO:0000256" key="2">
    <source>
        <dbReference type="ARBA" id="ARBA00022448"/>
    </source>
</evidence>
<protein>
    <recommendedName>
        <fullName evidence="8">ATP synthase subunit delta</fullName>
    </recommendedName>
    <alternativeName>
        <fullName evidence="8">ATP synthase F(1) sector subunit delta</fullName>
    </alternativeName>
    <alternativeName>
        <fullName evidence="8">F-type ATPase subunit delta</fullName>
        <shortName evidence="8">F-ATPase subunit delta</shortName>
    </alternativeName>
</protein>
<evidence type="ECO:0000313" key="10">
    <source>
        <dbReference type="Proteomes" id="UP000198741"/>
    </source>
</evidence>
<accession>A0A1H0SNS7</accession>
<comment type="subcellular location">
    <subcellularLocation>
        <location evidence="8">Cell membrane</location>
        <topology evidence="8">Peripheral membrane protein</topology>
    </subcellularLocation>
    <subcellularLocation>
        <location evidence="1">Membrane</location>
    </subcellularLocation>
</comment>
<dbReference type="RefSeq" id="WP_090480041.1">
    <property type="nucleotide sequence ID" value="NZ_LT629710.1"/>
</dbReference>
<dbReference type="InterPro" id="IPR026015">
    <property type="entry name" value="ATP_synth_OSCP/delta_N_sf"/>
</dbReference>
<dbReference type="GO" id="GO:0045259">
    <property type="term" value="C:proton-transporting ATP synthase complex"/>
    <property type="evidence" value="ECO:0007669"/>
    <property type="project" value="UniProtKB-KW"/>
</dbReference>
<dbReference type="PRINTS" id="PR00125">
    <property type="entry name" value="ATPASEDELTA"/>
</dbReference>
<dbReference type="EMBL" id="LT629710">
    <property type="protein sequence ID" value="SDP43370.1"/>
    <property type="molecule type" value="Genomic_DNA"/>
</dbReference>
<sequence>MEHIASTQALAASNGQLLLQAATLDDTGLGALGSDLSGVGSLLGGNAALRRTLSEATTDVEHRAGLMRSLLAGKVGDPAAALVDFAVRKSWATGRDLAEGFVRLGRTAMFLRAERAGELDEVEDQLFRFGRIVDASPELSVILDDPTTPGASRAALVGRLLSGRVHRLTADLLEQLARDPGGRAFTHGVRQIVEQAAERKDRVVASVQAATPLTIEQTSRLTAALGRIYGRSVSVHVEVEPQLAGGLKVRIGDEVIDGSVSGRLDALRRRLTG</sequence>
<keyword evidence="5 8" id="KW-0472">Membrane</keyword>
<dbReference type="Pfam" id="PF00213">
    <property type="entry name" value="OSCP"/>
    <property type="match status" value="1"/>
</dbReference>
<dbReference type="InterPro" id="IPR020781">
    <property type="entry name" value="ATPase_OSCP/d_CS"/>
</dbReference>
<comment type="function">
    <text evidence="8">F(1)F(0) ATP synthase produces ATP from ADP in the presence of a proton or sodium gradient. F-type ATPases consist of two structural domains, F(1) containing the extramembraneous catalytic core and F(0) containing the membrane proton channel, linked together by a central stalk and a peripheral stalk. During catalysis, ATP synthesis in the catalytic domain of F(1) is coupled via a rotary mechanism of the central stalk subunits to proton translocation.</text>
</comment>
<name>A0A1H0SNS7_9ACTN</name>
<keyword evidence="8" id="KW-1003">Cell membrane</keyword>
<evidence type="ECO:0000256" key="7">
    <source>
        <dbReference type="ARBA" id="ARBA00023310"/>
    </source>
</evidence>
<dbReference type="PROSITE" id="PS00389">
    <property type="entry name" value="ATPASE_DELTA"/>
    <property type="match status" value="1"/>
</dbReference>
<dbReference type="GO" id="GO:0046933">
    <property type="term" value="F:proton-transporting ATP synthase activity, rotational mechanism"/>
    <property type="evidence" value="ECO:0007669"/>
    <property type="project" value="UniProtKB-UniRule"/>
</dbReference>
<comment type="function">
    <text evidence="8">This protein is part of the stalk that links CF(0) to CF(1). It either transmits conformational changes from CF(0) to CF(1) or is implicated in proton conduction.</text>
</comment>
<evidence type="ECO:0000256" key="6">
    <source>
        <dbReference type="ARBA" id="ARBA00023196"/>
    </source>
</evidence>
<keyword evidence="2 8" id="KW-0813">Transport</keyword>
<dbReference type="HAMAP" id="MF_01416">
    <property type="entry name" value="ATP_synth_delta_bact"/>
    <property type="match status" value="1"/>
</dbReference>
<keyword evidence="6 8" id="KW-0139">CF(1)</keyword>
<evidence type="ECO:0000256" key="3">
    <source>
        <dbReference type="ARBA" id="ARBA00022781"/>
    </source>
</evidence>
<dbReference type="GO" id="GO:0005886">
    <property type="term" value="C:plasma membrane"/>
    <property type="evidence" value="ECO:0007669"/>
    <property type="project" value="UniProtKB-SubCell"/>
</dbReference>
<evidence type="ECO:0000313" key="9">
    <source>
        <dbReference type="EMBL" id="SDP43370.1"/>
    </source>
</evidence>
<keyword evidence="3 8" id="KW-0375">Hydrogen ion transport</keyword>
<evidence type="ECO:0000256" key="8">
    <source>
        <dbReference type="HAMAP-Rule" id="MF_01416"/>
    </source>
</evidence>
<dbReference type="STRING" id="1090615.SAMN04515671_4212"/>
<gene>
    <name evidence="8" type="primary">atpH</name>
    <name evidence="9" type="ORF">SAMN04515671_4212</name>
</gene>
<keyword evidence="10" id="KW-1185">Reference proteome</keyword>
<keyword evidence="4 8" id="KW-0406">Ion transport</keyword>
<dbReference type="Proteomes" id="UP000198741">
    <property type="component" value="Chromosome I"/>
</dbReference>